<evidence type="ECO:0000313" key="1">
    <source>
        <dbReference type="EMBL" id="RUS77368.1"/>
    </source>
</evidence>
<organism evidence="1 2">
    <name type="scientific">Elysia chlorotica</name>
    <name type="common">Eastern emerald elysia</name>
    <name type="synonym">Sea slug</name>
    <dbReference type="NCBI Taxonomy" id="188477"/>
    <lineage>
        <taxon>Eukaryota</taxon>
        <taxon>Metazoa</taxon>
        <taxon>Spiralia</taxon>
        <taxon>Lophotrochozoa</taxon>
        <taxon>Mollusca</taxon>
        <taxon>Gastropoda</taxon>
        <taxon>Heterobranchia</taxon>
        <taxon>Euthyneura</taxon>
        <taxon>Panpulmonata</taxon>
        <taxon>Sacoglossa</taxon>
        <taxon>Placobranchoidea</taxon>
        <taxon>Plakobranchidae</taxon>
        <taxon>Elysia</taxon>
    </lineage>
</organism>
<reference evidence="1 2" key="1">
    <citation type="submission" date="2019-01" db="EMBL/GenBank/DDBJ databases">
        <title>A draft genome assembly of the solar-powered sea slug Elysia chlorotica.</title>
        <authorList>
            <person name="Cai H."/>
            <person name="Li Q."/>
            <person name="Fang X."/>
            <person name="Li J."/>
            <person name="Curtis N.E."/>
            <person name="Altenburger A."/>
            <person name="Shibata T."/>
            <person name="Feng M."/>
            <person name="Maeda T."/>
            <person name="Schwartz J.A."/>
            <person name="Shigenobu S."/>
            <person name="Lundholm N."/>
            <person name="Nishiyama T."/>
            <person name="Yang H."/>
            <person name="Hasebe M."/>
            <person name="Li S."/>
            <person name="Pierce S.K."/>
            <person name="Wang J."/>
        </authorList>
    </citation>
    <scope>NUCLEOTIDE SEQUENCE [LARGE SCALE GENOMIC DNA]</scope>
    <source>
        <strain evidence="1">EC2010</strain>
        <tissue evidence="1">Whole organism of an adult</tissue>
    </source>
</reference>
<evidence type="ECO:0000313" key="2">
    <source>
        <dbReference type="Proteomes" id="UP000271974"/>
    </source>
</evidence>
<sequence>MISDFENNPKPSKFHSATLSKTDALWGTLSTEPLSTVVCVCVLVCDNSSVSSQADQQILSPHVVVIRRSLSGMTVPMLMTLECHLIHYREFPGTGETVRCDATRPPHGPLTAPSRPAVTRERFHMGRGDTSGWTMDAGCPLVARQRAHNLCAHNWHWLSPCQRLPVVHWERTCRQRKVVGFIYPPNSVDSSRSLYATAECLFTR</sequence>
<dbReference type="AlphaFoldDB" id="A0A3S1HDU3"/>
<gene>
    <name evidence="1" type="ORF">EGW08_014882</name>
</gene>
<protein>
    <submittedName>
        <fullName evidence="1">Uncharacterized protein</fullName>
    </submittedName>
</protein>
<comment type="caution">
    <text evidence="1">The sequence shown here is derived from an EMBL/GenBank/DDBJ whole genome shotgun (WGS) entry which is preliminary data.</text>
</comment>
<keyword evidence="2" id="KW-1185">Reference proteome</keyword>
<name>A0A3S1HDU3_ELYCH</name>
<proteinExistence type="predicted"/>
<dbReference type="EMBL" id="RQTK01000586">
    <property type="protein sequence ID" value="RUS77368.1"/>
    <property type="molecule type" value="Genomic_DNA"/>
</dbReference>
<dbReference type="Proteomes" id="UP000271974">
    <property type="component" value="Unassembled WGS sequence"/>
</dbReference>
<accession>A0A3S1HDU3</accession>